<sequence length="244" mass="27883">MNYFKAWNHALIQGFLILFLGLSCASVQADEEMKLDKAPVDSSNLPSLQRGAQHFMNYCMNCHSAHLARFDLLEQLGLSEKQVKQNLILTDAKVADYMTVVLKAKDAQNWFGVPPPDLTVEARVHGADWIYTYLRSFYRDDQRPSGWNNRVFPNVAMPHVLWALQGQQALQKQGGKDTLVLIQKGSLSPQEYDQFAGDLVNFLVFMSEPTRSARLHLGLWVMGFLLILFLVARALKREFWKDIH</sequence>
<accession>A0A149W193</accession>
<evidence type="ECO:0000256" key="8">
    <source>
        <dbReference type="PIRSR" id="PIRSR602326-1"/>
    </source>
</evidence>
<keyword evidence="6 8" id="KW-0408">Iron</keyword>
<dbReference type="Pfam" id="PF02167">
    <property type="entry name" value="Cytochrom_C1"/>
    <property type="match status" value="1"/>
</dbReference>
<dbReference type="PATRIC" id="fig|1789004.3.peg.286"/>
<dbReference type="STRING" id="1789004.FEMY_02850"/>
<feature type="transmembrane region" description="Helical" evidence="9">
    <location>
        <begin position="217"/>
        <end position="235"/>
    </location>
</feature>
<evidence type="ECO:0000313" key="11">
    <source>
        <dbReference type="EMBL" id="KXW59227.1"/>
    </source>
</evidence>
<evidence type="ECO:0000313" key="12">
    <source>
        <dbReference type="Proteomes" id="UP000075653"/>
    </source>
</evidence>
<dbReference type="Gene3D" id="1.10.760.10">
    <property type="entry name" value="Cytochrome c-like domain"/>
    <property type="match status" value="1"/>
</dbReference>
<evidence type="ECO:0000256" key="2">
    <source>
        <dbReference type="ARBA" id="ARBA00022617"/>
    </source>
</evidence>
<dbReference type="GO" id="GO:0016020">
    <property type="term" value="C:membrane"/>
    <property type="evidence" value="ECO:0007669"/>
    <property type="project" value="UniProtKB-SubCell"/>
</dbReference>
<keyword evidence="7 9" id="KW-0472">Membrane</keyword>
<dbReference type="SUPFAM" id="SSF46626">
    <property type="entry name" value="Cytochrome c"/>
    <property type="match status" value="1"/>
</dbReference>
<gene>
    <name evidence="11" type="primary">fbcH_2</name>
    <name evidence="11" type="ORF">FEMY_02850</name>
</gene>
<dbReference type="GO" id="GO:0046872">
    <property type="term" value="F:metal ion binding"/>
    <property type="evidence" value="ECO:0007669"/>
    <property type="project" value="UniProtKB-KW"/>
</dbReference>
<reference evidence="11 12" key="1">
    <citation type="submission" date="2016-01" db="EMBL/GenBank/DDBJ databases">
        <title>Genome sequence of the acidophilic iron oxidising Ferrovum strain Z-31.</title>
        <authorList>
            <person name="Poehlein A."/>
            <person name="Ullrich S.R."/>
            <person name="Schloemann M."/>
            <person name="Muehling M."/>
            <person name="Daniel R."/>
        </authorList>
    </citation>
    <scope>NUCLEOTIDE SEQUENCE [LARGE SCALE GENOMIC DNA]</scope>
    <source>
        <strain evidence="11 12">Z-31</strain>
    </source>
</reference>
<dbReference type="OrthoDB" id="9798864at2"/>
<evidence type="ECO:0000256" key="5">
    <source>
        <dbReference type="ARBA" id="ARBA00022989"/>
    </source>
</evidence>
<evidence type="ECO:0000256" key="9">
    <source>
        <dbReference type="SAM" id="Phobius"/>
    </source>
</evidence>
<proteinExistence type="predicted"/>
<dbReference type="InterPro" id="IPR036909">
    <property type="entry name" value="Cyt_c-like_dom_sf"/>
</dbReference>
<keyword evidence="3 9" id="KW-0812">Transmembrane</keyword>
<feature type="binding site" description="covalent" evidence="8">
    <location>
        <position position="63"/>
    </location>
    <ligand>
        <name>heme c</name>
        <dbReference type="ChEBI" id="CHEBI:61717"/>
    </ligand>
</feature>
<feature type="chain" id="PRO_5007557666" evidence="10">
    <location>
        <begin position="30"/>
        <end position="244"/>
    </location>
</feature>
<organism evidence="11 12">
    <name type="scientific">Ferrovum myxofaciens</name>
    <dbReference type="NCBI Taxonomy" id="416213"/>
    <lineage>
        <taxon>Bacteria</taxon>
        <taxon>Pseudomonadati</taxon>
        <taxon>Pseudomonadota</taxon>
        <taxon>Betaproteobacteria</taxon>
        <taxon>Ferrovales</taxon>
        <taxon>Ferrovaceae</taxon>
        <taxon>Ferrovum</taxon>
    </lineage>
</organism>
<name>A0A149W193_9PROT</name>
<dbReference type="PROSITE" id="PS51257">
    <property type="entry name" value="PROKAR_LIPOPROTEIN"/>
    <property type="match status" value="1"/>
</dbReference>
<feature type="binding site" description="covalent" evidence="8">
    <location>
        <position position="59"/>
    </location>
    <ligand>
        <name>heme c</name>
        <dbReference type="ChEBI" id="CHEBI:61717"/>
    </ligand>
</feature>
<comment type="subcellular location">
    <subcellularLocation>
        <location evidence="1">Membrane</location>
    </subcellularLocation>
</comment>
<evidence type="ECO:0000256" key="10">
    <source>
        <dbReference type="SAM" id="SignalP"/>
    </source>
</evidence>
<dbReference type="Proteomes" id="UP000075653">
    <property type="component" value="Unassembled WGS sequence"/>
</dbReference>
<keyword evidence="5 9" id="KW-1133">Transmembrane helix</keyword>
<keyword evidence="2 8" id="KW-0349">Heme</keyword>
<dbReference type="GO" id="GO:0020037">
    <property type="term" value="F:heme binding"/>
    <property type="evidence" value="ECO:0007669"/>
    <property type="project" value="InterPro"/>
</dbReference>
<protein>
    <submittedName>
        <fullName evidence="11">Cytochrome b/c1</fullName>
    </submittedName>
</protein>
<keyword evidence="12" id="KW-1185">Reference proteome</keyword>
<comment type="cofactor">
    <cofactor evidence="8">
        <name>heme c</name>
        <dbReference type="ChEBI" id="CHEBI:61717"/>
    </cofactor>
    <text evidence="8">Binds 1 heme c group covalently per subunit.</text>
</comment>
<evidence type="ECO:0000256" key="4">
    <source>
        <dbReference type="ARBA" id="ARBA00022723"/>
    </source>
</evidence>
<evidence type="ECO:0000256" key="6">
    <source>
        <dbReference type="ARBA" id="ARBA00023004"/>
    </source>
</evidence>
<keyword evidence="4 8" id="KW-0479">Metal-binding</keyword>
<dbReference type="PANTHER" id="PTHR10266:SF3">
    <property type="entry name" value="CYTOCHROME C1, HEME PROTEIN, MITOCHONDRIAL"/>
    <property type="match status" value="1"/>
</dbReference>
<comment type="caution">
    <text evidence="11">The sequence shown here is derived from an EMBL/GenBank/DDBJ whole genome shotgun (WGS) entry which is preliminary data.</text>
</comment>
<evidence type="ECO:0000256" key="7">
    <source>
        <dbReference type="ARBA" id="ARBA00023136"/>
    </source>
</evidence>
<dbReference type="PANTHER" id="PTHR10266">
    <property type="entry name" value="CYTOCHROME C1"/>
    <property type="match status" value="1"/>
</dbReference>
<dbReference type="GO" id="GO:0009055">
    <property type="term" value="F:electron transfer activity"/>
    <property type="evidence" value="ECO:0007669"/>
    <property type="project" value="InterPro"/>
</dbReference>
<keyword evidence="10" id="KW-0732">Signal</keyword>
<dbReference type="EMBL" id="LRRD01000004">
    <property type="protein sequence ID" value="KXW59227.1"/>
    <property type="molecule type" value="Genomic_DNA"/>
</dbReference>
<feature type="signal peptide" evidence="10">
    <location>
        <begin position="1"/>
        <end position="29"/>
    </location>
</feature>
<feature type="binding site" description="covalent" evidence="8">
    <location>
        <position position="62"/>
    </location>
    <ligand>
        <name>heme c</name>
        <dbReference type="ChEBI" id="CHEBI:61717"/>
    </ligand>
</feature>
<dbReference type="AlphaFoldDB" id="A0A149W193"/>
<evidence type="ECO:0000256" key="3">
    <source>
        <dbReference type="ARBA" id="ARBA00022692"/>
    </source>
</evidence>
<evidence type="ECO:0000256" key="1">
    <source>
        <dbReference type="ARBA" id="ARBA00004370"/>
    </source>
</evidence>
<dbReference type="InterPro" id="IPR002326">
    <property type="entry name" value="Cyt_c1"/>
</dbReference>
<dbReference type="RefSeq" id="WP_082783077.1">
    <property type="nucleotide sequence ID" value="NZ_JPOQ01000026.1"/>
</dbReference>